<evidence type="ECO:0008006" key="5">
    <source>
        <dbReference type="Google" id="ProtNLM"/>
    </source>
</evidence>
<reference evidence="4" key="1">
    <citation type="journal article" date="2019" name="Int. J. Syst. Evol. Microbiol.">
        <title>The Global Catalogue of Microorganisms (GCM) 10K type strain sequencing project: providing services to taxonomists for standard genome sequencing and annotation.</title>
        <authorList>
            <consortium name="The Broad Institute Genomics Platform"/>
            <consortium name="The Broad Institute Genome Sequencing Center for Infectious Disease"/>
            <person name="Wu L."/>
            <person name="Ma J."/>
        </authorList>
    </citation>
    <scope>NUCLEOTIDE SEQUENCE [LARGE SCALE GENOMIC DNA]</scope>
    <source>
        <strain evidence="4">CGMCC 1.13666</strain>
    </source>
</reference>
<evidence type="ECO:0000256" key="1">
    <source>
        <dbReference type="SAM" id="MobiDB-lite"/>
    </source>
</evidence>
<feature type="region of interest" description="Disordered" evidence="1">
    <location>
        <begin position="55"/>
        <end position="131"/>
    </location>
</feature>
<name>A0ABW2ESU5_9GAMM</name>
<keyword evidence="4" id="KW-1185">Reference proteome</keyword>
<gene>
    <name evidence="3" type="ORF">ACFQH5_05875</name>
</gene>
<feature type="chain" id="PRO_5047147298" description="Late embryogenesis abundant protein" evidence="2">
    <location>
        <begin position="25"/>
        <end position="156"/>
    </location>
</feature>
<proteinExistence type="predicted"/>
<protein>
    <recommendedName>
        <fullName evidence="5">Late embryogenesis abundant protein</fullName>
    </recommendedName>
</protein>
<evidence type="ECO:0000313" key="3">
    <source>
        <dbReference type="EMBL" id="MFC7089072.1"/>
    </source>
</evidence>
<accession>A0ABW2ESU5</accession>
<feature type="signal peptide" evidence="2">
    <location>
        <begin position="1"/>
        <end position="24"/>
    </location>
</feature>
<dbReference type="Proteomes" id="UP001596411">
    <property type="component" value="Unassembled WGS sequence"/>
</dbReference>
<keyword evidence="2" id="KW-0732">Signal</keyword>
<feature type="compositionally biased region" description="Basic and acidic residues" evidence="1">
    <location>
        <begin position="67"/>
        <end position="87"/>
    </location>
</feature>
<organism evidence="3 4">
    <name type="scientific">Halomonas salifodinae</name>
    <dbReference type="NCBI Taxonomy" id="438745"/>
    <lineage>
        <taxon>Bacteria</taxon>
        <taxon>Pseudomonadati</taxon>
        <taxon>Pseudomonadota</taxon>
        <taxon>Gammaproteobacteria</taxon>
        <taxon>Oceanospirillales</taxon>
        <taxon>Halomonadaceae</taxon>
        <taxon>Halomonas</taxon>
    </lineage>
</organism>
<sequence length="156" mass="15422">MRLKILAAGMTLAIAGLVTSAVQADLSVGVSTETRADTGLSSLDTGTKAGVAVGAGGSAQAGAQGETHQRSELAGDGRADAGVRIEQESQAGLDTARDSVSRAGNEAATKARGQAQSALDGATDALESGRETGEAWIQEEAAIEAEGSAGVTTEAH</sequence>
<evidence type="ECO:0000256" key="2">
    <source>
        <dbReference type="SAM" id="SignalP"/>
    </source>
</evidence>
<dbReference type="EMBL" id="JBHSZP010000013">
    <property type="protein sequence ID" value="MFC7089072.1"/>
    <property type="molecule type" value="Genomic_DNA"/>
</dbReference>
<comment type="caution">
    <text evidence="3">The sequence shown here is derived from an EMBL/GenBank/DDBJ whole genome shotgun (WGS) entry which is preliminary data.</text>
</comment>
<dbReference type="RefSeq" id="WP_346062701.1">
    <property type="nucleotide sequence ID" value="NZ_BAAADR010000012.1"/>
</dbReference>
<evidence type="ECO:0000313" key="4">
    <source>
        <dbReference type="Proteomes" id="UP001596411"/>
    </source>
</evidence>